<dbReference type="EMBL" id="HAAD01003524">
    <property type="protein sequence ID" value="CDG69756.1"/>
    <property type="molecule type" value="mRNA"/>
</dbReference>
<protein>
    <submittedName>
        <fullName evidence="2">MORN repeat-containing protein 2</fullName>
    </submittedName>
</protein>
<dbReference type="PANTHER" id="PTHR46917">
    <property type="entry name" value="MORN REPEAT-CONTAINING PROTEIN 2"/>
    <property type="match status" value="1"/>
</dbReference>
<evidence type="ECO:0000313" key="2">
    <source>
        <dbReference type="EMBL" id="CDG69756.1"/>
    </source>
</evidence>
<sequence length="136" mass="15112">SNKKMTNQESGVYVFPNGDRYAGDYSHRSDGSIMRQGIGQYTSKDGLICKGIWSDDKLNGIGKVTFTSGAAYEGMFVNNCMNGNGRYKFPDGSVYEGYFQDNKLLGRGTFTDTKGQIWHGELNNNIGNGFQFKLNM</sequence>
<dbReference type="AlphaFoldDB" id="T2MCD5"/>
<dbReference type="Pfam" id="PF02493">
    <property type="entry name" value="MORN"/>
    <property type="match status" value="5"/>
</dbReference>
<dbReference type="InterPro" id="IPR003409">
    <property type="entry name" value="MORN"/>
</dbReference>
<organism evidence="2">
    <name type="scientific">Hydra vulgaris</name>
    <name type="common">Hydra</name>
    <name type="synonym">Hydra attenuata</name>
    <dbReference type="NCBI Taxonomy" id="6087"/>
    <lineage>
        <taxon>Eukaryota</taxon>
        <taxon>Metazoa</taxon>
        <taxon>Cnidaria</taxon>
        <taxon>Hydrozoa</taxon>
        <taxon>Hydroidolina</taxon>
        <taxon>Anthoathecata</taxon>
        <taxon>Aplanulata</taxon>
        <taxon>Hydridae</taxon>
        <taxon>Hydra</taxon>
    </lineage>
</organism>
<dbReference type="InterPro" id="IPR052849">
    <property type="entry name" value="MORN_repeat_protein"/>
</dbReference>
<dbReference type="OrthoDB" id="437960at2759"/>
<dbReference type="SMART" id="SM00698">
    <property type="entry name" value="MORN"/>
    <property type="match status" value="3"/>
</dbReference>
<accession>T2MCD5</accession>
<gene>
    <name evidence="2" type="primary">MORN2</name>
</gene>
<reference evidence="2" key="1">
    <citation type="journal article" date="2013" name="Genome Biol. Evol.">
        <title>Punctuated emergences of genetic and phenotypic innovations in eumetazoan, bilaterian, euteleostome, and hominidae ancestors.</title>
        <authorList>
            <person name="Wenger Y."/>
            <person name="Galliot B."/>
        </authorList>
    </citation>
    <scope>NUCLEOTIDE SEQUENCE</scope>
    <source>
        <tissue evidence="2">Whole animals</tissue>
    </source>
</reference>
<dbReference type="SUPFAM" id="SSF82185">
    <property type="entry name" value="Histone H3 K4-specific methyltransferase SET7/9 N-terminal domain"/>
    <property type="match status" value="1"/>
</dbReference>
<keyword evidence="1" id="KW-0677">Repeat</keyword>
<dbReference type="Gene3D" id="2.20.110.10">
    <property type="entry name" value="Histone H3 K4-specific methyltransferase SET7/9 N-terminal domain"/>
    <property type="match status" value="1"/>
</dbReference>
<feature type="non-terminal residue" evidence="2">
    <location>
        <position position="1"/>
    </location>
</feature>
<name>T2MCD5_HYDVU</name>
<dbReference type="PANTHER" id="PTHR46917:SF1">
    <property type="entry name" value="MORN REPEAT-CONTAINING PROTEIN 2"/>
    <property type="match status" value="1"/>
</dbReference>
<evidence type="ECO:0000256" key="1">
    <source>
        <dbReference type="ARBA" id="ARBA00022737"/>
    </source>
</evidence>
<proteinExistence type="evidence at transcript level"/>